<dbReference type="AlphaFoldDB" id="A0A1X0NZ77"/>
<sequence>MCTLSLSLSVVLCSLPCVLNVRIFSSSTRRRRSKQSTVTIMTTMFVQLHRVVYLLVLLQSCACVVNANGVEGQKIIIKVPQGDITKVKEIDDNREAENGERRLRELVNQAYRLYLEGKSCVAVLRKETEACKKNKEIAKGAAEKTKAAVEALQKEWGTGVPRQEGDIAQEKLASLKSLVGDAEKKIEESKNAVAKETSVIQRTKYARTACWISYDDLNDEVRQLNATREGLEGMFKEHRTPAREDLVKNATKTGDDLYWLTQEVRLTLRRGRDAKTEAETEFKKADDILKGALRTLETVTAEVQQKITKNEGHANLKEFQKVVNESEKALKEVTLKSNAIAEPAPGLIQYAGNTYEESYAREEKENPVTHNKRIFEELRKKVALAEIQDELKKAEQEAARLLAEKIIQEEEEKNRRIAEEERKRQETLAEEERRKRERVAEEERRKQEKLAEEETKKREKLAEEERKKREKLALEKKAKEEAERARVAAEKAKKKRDGSVSPALVHNSLPLLVVICVLGCTLVC</sequence>
<feature type="region of interest" description="Disordered" evidence="2">
    <location>
        <begin position="413"/>
        <end position="501"/>
    </location>
</feature>
<dbReference type="GeneID" id="39984533"/>
<feature type="signal peptide" evidence="3">
    <location>
        <begin position="1"/>
        <end position="20"/>
    </location>
</feature>
<dbReference type="Proteomes" id="UP000192257">
    <property type="component" value="Unassembled WGS sequence"/>
</dbReference>
<feature type="coiled-coil region" evidence="1">
    <location>
        <begin position="135"/>
        <end position="234"/>
    </location>
</feature>
<accession>A0A1X0NZ77</accession>
<evidence type="ECO:0000256" key="1">
    <source>
        <dbReference type="SAM" id="Coils"/>
    </source>
</evidence>
<dbReference type="STRING" id="67003.A0A1X0NZ77"/>
<name>A0A1X0NZ77_9TRYP</name>
<dbReference type="EMBL" id="NBCO01000010">
    <property type="protein sequence ID" value="ORC89994.1"/>
    <property type="molecule type" value="Genomic_DNA"/>
</dbReference>
<reference evidence="4 5" key="1">
    <citation type="submission" date="2017-03" db="EMBL/GenBank/DDBJ databases">
        <title>An alternative strategy for trypanosome survival in the mammalian bloodstream revealed through genome and transcriptome analysis of the ubiquitous bovine parasite Trypanosoma (Megatrypanum) theileri.</title>
        <authorList>
            <person name="Kelly S."/>
            <person name="Ivens A."/>
            <person name="Mott A."/>
            <person name="O'Neill E."/>
            <person name="Emms D."/>
            <person name="Macleod O."/>
            <person name="Voorheis P."/>
            <person name="Matthews J."/>
            <person name="Matthews K."/>
            <person name="Carrington M."/>
        </authorList>
    </citation>
    <scope>NUCLEOTIDE SEQUENCE [LARGE SCALE GENOMIC DNA]</scope>
    <source>
        <strain evidence="4">Edinburgh</strain>
    </source>
</reference>
<keyword evidence="3" id="KW-0732">Signal</keyword>
<organism evidence="4 5">
    <name type="scientific">Trypanosoma theileri</name>
    <dbReference type="NCBI Taxonomy" id="67003"/>
    <lineage>
        <taxon>Eukaryota</taxon>
        <taxon>Discoba</taxon>
        <taxon>Euglenozoa</taxon>
        <taxon>Kinetoplastea</taxon>
        <taxon>Metakinetoplastina</taxon>
        <taxon>Trypanosomatida</taxon>
        <taxon>Trypanosomatidae</taxon>
        <taxon>Trypanosoma</taxon>
    </lineage>
</organism>
<gene>
    <name evidence="4" type="ORF">TM35_000102620</name>
</gene>
<evidence type="ECO:0000256" key="3">
    <source>
        <dbReference type="SAM" id="SignalP"/>
    </source>
</evidence>
<dbReference type="RefSeq" id="XP_028884060.1">
    <property type="nucleotide sequence ID" value="XM_029024753.1"/>
</dbReference>
<comment type="caution">
    <text evidence="4">The sequence shown here is derived from an EMBL/GenBank/DDBJ whole genome shotgun (WGS) entry which is preliminary data.</text>
</comment>
<proteinExistence type="predicted"/>
<keyword evidence="5" id="KW-1185">Reference proteome</keyword>
<feature type="compositionally biased region" description="Basic and acidic residues" evidence="2">
    <location>
        <begin position="413"/>
        <end position="491"/>
    </location>
</feature>
<evidence type="ECO:0000256" key="2">
    <source>
        <dbReference type="SAM" id="MobiDB-lite"/>
    </source>
</evidence>
<feature type="chain" id="PRO_5012710248" evidence="3">
    <location>
        <begin position="21"/>
        <end position="524"/>
    </location>
</feature>
<evidence type="ECO:0000313" key="5">
    <source>
        <dbReference type="Proteomes" id="UP000192257"/>
    </source>
</evidence>
<protein>
    <submittedName>
        <fullName evidence="4">Uncharacterized protein</fullName>
    </submittedName>
</protein>
<evidence type="ECO:0000313" key="4">
    <source>
        <dbReference type="EMBL" id="ORC89994.1"/>
    </source>
</evidence>
<keyword evidence="1" id="KW-0175">Coiled coil</keyword>
<dbReference type="VEuPathDB" id="TriTrypDB:TM35_000102620"/>